<reference evidence="2 3" key="1">
    <citation type="journal article" date="2018" name="Proc. Natl. Acad. Sci. U.S.A.">
        <title>Draft genome sequence of Camellia sinensis var. sinensis provides insights into the evolution of the tea genome and tea quality.</title>
        <authorList>
            <person name="Wei C."/>
            <person name="Yang H."/>
            <person name="Wang S."/>
            <person name="Zhao J."/>
            <person name="Liu C."/>
            <person name="Gao L."/>
            <person name="Xia E."/>
            <person name="Lu Y."/>
            <person name="Tai Y."/>
            <person name="She G."/>
            <person name="Sun J."/>
            <person name="Cao H."/>
            <person name="Tong W."/>
            <person name="Gao Q."/>
            <person name="Li Y."/>
            <person name="Deng W."/>
            <person name="Jiang X."/>
            <person name="Wang W."/>
            <person name="Chen Q."/>
            <person name="Zhang S."/>
            <person name="Li H."/>
            <person name="Wu J."/>
            <person name="Wang P."/>
            <person name="Li P."/>
            <person name="Shi C."/>
            <person name="Zheng F."/>
            <person name="Jian J."/>
            <person name="Huang B."/>
            <person name="Shan D."/>
            <person name="Shi M."/>
            <person name="Fang C."/>
            <person name="Yue Y."/>
            <person name="Li F."/>
            <person name="Li D."/>
            <person name="Wei S."/>
            <person name="Han B."/>
            <person name="Jiang C."/>
            <person name="Yin Y."/>
            <person name="Xia T."/>
            <person name="Zhang Z."/>
            <person name="Bennetzen J.L."/>
            <person name="Zhao S."/>
            <person name="Wan X."/>
        </authorList>
    </citation>
    <scope>NUCLEOTIDE SEQUENCE [LARGE SCALE GENOMIC DNA]</scope>
    <source>
        <strain evidence="3">cv. Shuchazao</strain>
        <tissue evidence="2">Leaf</tissue>
    </source>
</reference>
<feature type="compositionally biased region" description="Polar residues" evidence="1">
    <location>
        <begin position="31"/>
        <end position="57"/>
    </location>
</feature>
<dbReference type="Proteomes" id="UP000306102">
    <property type="component" value="Unassembled WGS sequence"/>
</dbReference>
<dbReference type="EMBL" id="SDRB02005865">
    <property type="protein sequence ID" value="THG13469.1"/>
    <property type="molecule type" value="Genomic_DNA"/>
</dbReference>
<gene>
    <name evidence="2" type="ORF">TEA_016753</name>
</gene>
<comment type="caution">
    <text evidence="2">The sequence shown here is derived from an EMBL/GenBank/DDBJ whole genome shotgun (WGS) entry which is preliminary data.</text>
</comment>
<sequence length="179" mass="20125">MYSSCETLEALATTLHGLICIAPSVDRTTSVDSHSRSSTGVDSHTAVSSSSLENGTATKDYKMASSSSNNSNIRLKPRLCDCGRTAAIHIISEEHCNYFKFADDNDDDVISNATPRKSIRSEEFNDLSTRVYEMDNEFQEHGRRLRRVEKKLNAMLYVIEFYINHLSVLIFKAFCPETL</sequence>
<evidence type="ECO:0000313" key="2">
    <source>
        <dbReference type="EMBL" id="THG13469.1"/>
    </source>
</evidence>
<feature type="region of interest" description="Disordered" evidence="1">
    <location>
        <begin position="31"/>
        <end position="69"/>
    </location>
</feature>
<dbReference type="AlphaFoldDB" id="A0A4S4EBA0"/>
<name>A0A4S4EBA0_CAMSN</name>
<evidence type="ECO:0000256" key="1">
    <source>
        <dbReference type="SAM" id="MobiDB-lite"/>
    </source>
</evidence>
<proteinExistence type="predicted"/>
<accession>A0A4S4EBA0</accession>
<organism evidence="2 3">
    <name type="scientific">Camellia sinensis var. sinensis</name>
    <name type="common">China tea</name>
    <dbReference type="NCBI Taxonomy" id="542762"/>
    <lineage>
        <taxon>Eukaryota</taxon>
        <taxon>Viridiplantae</taxon>
        <taxon>Streptophyta</taxon>
        <taxon>Embryophyta</taxon>
        <taxon>Tracheophyta</taxon>
        <taxon>Spermatophyta</taxon>
        <taxon>Magnoliopsida</taxon>
        <taxon>eudicotyledons</taxon>
        <taxon>Gunneridae</taxon>
        <taxon>Pentapetalae</taxon>
        <taxon>asterids</taxon>
        <taxon>Ericales</taxon>
        <taxon>Theaceae</taxon>
        <taxon>Camellia</taxon>
    </lineage>
</organism>
<protein>
    <submittedName>
        <fullName evidence="2">Uncharacterized protein</fullName>
    </submittedName>
</protein>
<keyword evidence="3" id="KW-1185">Reference proteome</keyword>
<evidence type="ECO:0000313" key="3">
    <source>
        <dbReference type="Proteomes" id="UP000306102"/>
    </source>
</evidence>